<name>A0A399J0L5_9RHOB</name>
<organism evidence="2 3">
    <name type="scientific">Pseudooceanicola sediminis</name>
    <dbReference type="NCBI Taxonomy" id="2211117"/>
    <lineage>
        <taxon>Bacteria</taxon>
        <taxon>Pseudomonadati</taxon>
        <taxon>Pseudomonadota</taxon>
        <taxon>Alphaproteobacteria</taxon>
        <taxon>Rhodobacterales</taxon>
        <taxon>Paracoccaceae</taxon>
        <taxon>Pseudooceanicola</taxon>
    </lineage>
</organism>
<protein>
    <submittedName>
        <fullName evidence="2">Dienelactone hydrolase family protein</fullName>
    </submittedName>
</protein>
<evidence type="ECO:0000313" key="2">
    <source>
        <dbReference type="EMBL" id="RII37412.1"/>
    </source>
</evidence>
<dbReference type="InterPro" id="IPR050261">
    <property type="entry name" value="FrsA_esterase"/>
</dbReference>
<evidence type="ECO:0000313" key="3">
    <source>
        <dbReference type="Proteomes" id="UP000265848"/>
    </source>
</evidence>
<dbReference type="GO" id="GO:0016787">
    <property type="term" value="F:hydrolase activity"/>
    <property type="evidence" value="ECO:0007669"/>
    <property type="project" value="UniProtKB-KW"/>
</dbReference>
<dbReference type="InterPro" id="IPR002925">
    <property type="entry name" value="Dienelactn_hydro"/>
</dbReference>
<keyword evidence="2" id="KW-0378">Hydrolase</keyword>
<dbReference type="PANTHER" id="PTHR22946:SF0">
    <property type="entry name" value="DIENELACTONE HYDROLASE DOMAIN-CONTAINING PROTEIN"/>
    <property type="match status" value="1"/>
</dbReference>
<dbReference type="RefSeq" id="WP_119400331.1">
    <property type="nucleotide sequence ID" value="NZ_QWJJ01000017.1"/>
</dbReference>
<keyword evidence="3" id="KW-1185">Reference proteome</keyword>
<dbReference type="OrthoDB" id="9787933at2"/>
<proteinExistence type="predicted"/>
<feature type="domain" description="Dienelactone hydrolase" evidence="1">
    <location>
        <begin position="22"/>
        <end position="236"/>
    </location>
</feature>
<dbReference type="Gene3D" id="3.40.50.1820">
    <property type="entry name" value="alpha/beta hydrolase"/>
    <property type="match status" value="1"/>
</dbReference>
<dbReference type="Pfam" id="PF01738">
    <property type="entry name" value="DLH"/>
    <property type="match status" value="1"/>
</dbReference>
<accession>A0A399J0L5</accession>
<dbReference type="InterPro" id="IPR029058">
    <property type="entry name" value="AB_hydrolase_fold"/>
</dbReference>
<dbReference type="PANTHER" id="PTHR22946">
    <property type="entry name" value="DIENELACTONE HYDROLASE DOMAIN-CONTAINING PROTEIN-RELATED"/>
    <property type="match status" value="1"/>
</dbReference>
<dbReference type="SUPFAM" id="SSF53474">
    <property type="entry name" value="alpha/beta-Hydrolases"/>
    <property type="match status" value="1"/>
</dbReference>
<evidence type="ECO:0000259" key="1">
    <source>
        <dbReference type="Pfam" id="PF01738"/>
    </source>
</evidence>
<dbReference type="EMBL" id="QWJJ01000017">
    <property type="protein sequence ID" value="RII37412.1"/>
    <property type="molecule type" value="Genomic_DNA"/>
</dbReference>
<dbReference type="AlphaFoldDB" id="A0A399J0L5"/>
<dbReference type="Proteomes" id="UP000265848">
    <property type="component" value="Unassembled WGS sequence"/>
</dbReference>
<reference evidence="2 3" key="1">
    <citation type="submission" date="2018-08" db="EMBL/GenBank/DDBJ databases">
        <title>Pseudooceanicola sediminis CY03 in the family Rhodobacteracea.</title>
        <authorList>
            <person name="Zhang Y.-J."/>
        </authorList>
    </citation>
    <scope>NUCLEOTIDE SEQUENCE [LARGE SCALE GENOMIC DNA]</scope>
    <source>
        <strain evidence="2 3">CY03</strain>
    </source>
</reference>
<gene>
    <name evidence="2" type="ORF">DL237_17220</name>
</gene>
<sequence>MSDATSVTAKPLTYVAGGADCHGYLALPAGPGPHPGVLVAPAFGGLSDSDRAVAERLAGVGYAALGVDYYSGGAYAENREDASALMQGMQNDRPLLAARMQGALAALAEQPQVDAARLGAMGFCFGGKAVLDLARSGADFRAGVTFHGVYDAPPAGSQTMKPAMLILHGWDDPLATPEQTVALAAELTAHCDDWQLLGFGHTGHGFTNLKAKGAGMGYSEAATTRGWANMLALFADKLA</sequence>
<comment type="caution">
    <text evidence="2">The sequence shown here is derived from an EMBL/GenBank/DDBJ whole genome shotgun (WGS) entry which is preliminary data.</text>
</comment>